<gene>
    <name evidence="2" type="ORF">LCGC14_0480880</name>
</gene>
<evidence type="ECO:0000313" key="2">
    <source>
        <dbReference type="EMBL" id="KKN65484.1"/>
    </source>
</evidence>
<reference evidence="2" key="1">
    <citation type="journal article" date="2015" name="Nature">
        <title>Complex archaea that bridge the gap between prokaryotes and eukaryotes.</title>
        <authorList>
            <person name="Spang A."/>
            <person name="Saw J.H."/>
            <person name="Jorgensen S.L."/>
            <person name="Zaremba-Niedzwiedzka K."/>
            <person name="Martijn J."/>
            <person name="Lind A.E."/>
            <person name="van Eijk R."/>
            <person name="Schleper C."/>
            <person name="Guy L."/>
            <person name="Ettema T.J."/>
        </authorList>
    </citation>
    <scope>NUCLEOTIDE SEQUENCE</scope>
</reference>
<evidence type="ECO:0000256" key="1">
    <source>
        <dbReference type="SAM" id="MobiDB-lite"/>
    </source>
</evidence>
<accession>A0A0F9SEL8</accession>
<organism evidence="2">
    <name type="scientific">marine sediment metagenome</name>
    <dbReference type="NCBI Taxonomy" id="412755"/>
    <lineage>
        <taxon>unclassified sequences</taxon>
        <taxon>metagenomes</taxon>
        <taxon>ecological metagenomes</taxon>
    </lineage>
</organism>
<dbReference type="AlphaFoldDB" id="A0A0F9SEL8"/>
<feature type="region of interest" description="Disordered" evidence="1">
    <location>
        <begin position="31"/>
        <end position="77"/>
    </location>
</feature>
<comment type="caution">
    <text evidence="2">The sequence shown here is derived from an EMBL/GenBank/DDBJ whole genome shotgun (WGS) entry which is preliminary data.</text>
</comment>
<dbReference type="EMBL" id="LAZR01000523">
    <property type="protein sequence ID" value="KKN65484.1"/>
    <property type="molecule type" value="Genomic_DNA"/>
</dbReference>
<sequence>MRTSRRLLGVLRQIRTLNKEELTEVMAELNRLMPPPKPHGEPDDPPGGARALVPAKPGPRSPGSGAMANPLPVGVKE</sequence>
<proteinExistence type="predicted"/>
<name>A0A0F9SEL8_9ZZZZ</name>
<protein>
    <submittedName>
        <fullName evidence="2">Uncharacterized protein</fullName>
    </submittedName>
</protein>